<comment type="caution">
    <text evidence="2">The sequence shown here is derived from an EMBL/GenBank/DDBJ whole genome shotgun (WGS) entry which is preliminary data.</text>
</comment>
<dbReference type="RefSeq" id="WP_142942322.1">
    <property type="nucleotide sequence ID" value="NZ_VIKR01000003.1"/>
</dbReference>
<dbReference type="Gene3D" id="3.40.50.1240">
    <property type="entry name" value="Phosphoglycerate mutase-like"/>
    <property type="match status" value="1"/>
</dbReference>
<dbReference type="OrthoDB" id="3296006at2"/>
<dbReference type="GO" id="GO:0005737">
    <property type="term" value="C:cytoplasm"/>
    <property type="evidence" value="ECO:0007669"/>
    <property type="project" value="TreeGrafter"/>
</dbReference>
<gene>
    <name evidence="2" type="ORF">FLL45_12125</name>
</gene>
<dbReference type="InterPro" id="IPR029033">
    <property type="entry name" value="His_PPase_superfam"/>
</dbReference>
<evidence type="ECO:0000313" key="2">
    <source>
        <dbReference type="EMBL" id="TQV73614.1"/>
    </source>
</evidence>
<keyword evidence="3" id="KW-1185">Reference proteome</keyword>
<dbReference type="Pfam" id="PF00300">
    <property type="entry name" value="His_Phos_1"/>
    <property type="match status" value="1"/>
</dbReference>
<feature type="chain" id="PRO_5022011922" evidence="1">
    <location>
        <begin position="29"/>
        <end position="175"/>
    </location>
</feature>
<organism evidence="2 3">
    <name type="scientific">Aliikangiella marina</name>
    <dbReference type="NCBI Taxonomy" id="1712262"/>
    <lineage>
        <taxon>Bacteria</taxon>
        <taxon>Pseudomonadati</taxon>
        <taxon>Pseudomonadota</taxon>
        <taxon>Gammaproteobacteria</taxon>
        <taxon>Oceanospirillales</taxon>
        <taxon>Pleioneaceae</taxon>
        <taxon>Aliikangiella</taxon>
    </lineage>
</organism>
<evidence type="ECO:0000256" key="1">
    <source>
        <dbReference type="SAM" id="SignalP"/>
    </source>
</evidence>
<dbReference type="SUPFAM" id="SSF53254">
    <property type="entry name" value="Phosphoglycerate mutase-like"/>
    <property type="match status" value="1"/>
</dbReference>
<dbReference type="EMBL" id="VIKR01000003">
    <property type="protein sequence ID" value="TQV73614.1"/>
    <property type="molecule type" value="Genomic_DNA"/>
</dbReference>
<dbReference type="Proteomes" id="UP000317839">
    <property type="component" value="Unassembled WGS sequence"/>
</dbReference>
<dbReference type="PANTHER" id="PTHR48100">
    <property type="entry name" value="BROAD-SPECIFICITY PHOSPHATASE YOR283W-RELATED"/>
    <property type="match status" value="1"/>
</dbReference>
<sequence length="175" mass="19934">MTRLRFILYFILTLSLSMTALLSNRANAAETKTIYLVRHAEKEADGTKNPHLTQLGQKRAQHFALLLAENNITHIYSTDYHRTQETAKPLADKLGVKILSYNPRRLEAFAKELLQQKNNVLVVGHSNTTPQLVSLLGGNPYGEIDESDYNRLYQLTYSHENVDTQLMTIEVADFK</sequence>
<dbReference type="PANTHER" id="PTHR48100:SF1">
    <property type="entry name" value="HISTIDINE PHOSPHATASE FAMILY PROTEIN-RELATED"/>
    <property type="match status" value="1"/>
</dbReference>
<dbReference type="SMART" id="SM00855">
    <property type="entry name" value="PGAM"/>
    <property type="match status" value="1"/>
</dbReference>
<reference evidence="2 3" key="1">
    <citation type="submission" date="2019-06" db="EMBL/GenBank/DDBJ databases">
        <title>Draft genome of Aliikangiella marina GYP-15.</title>
        <authorList>
            <person name="Wang G."/>
        </authorList>
    </citation>
    <scope>NUCLEOTIDE SEQUENCE [LARGE SCALE GENOMIC DNA]</scope>
    <source>
        <strain evidence="2 3">GYP-15</strain>
    </source>
</reference>
<dbReference type="AlphaFoldDB" id="A0A545T8R9"/>
<dbReference type="CDD" id="cd07067">
    <property type="entry name" value="HP_PGM_like"/>
    <property type="match status" value="1"/>
</dbReference>
<feature type="signal peptide" evidence="1">
    <location>
        <begin position="1"/>
        <end position="28"/>
    </location>
</feature>
<protein>
    <submittedName>
        <fullName evidence="2">Histidine phosphatase family protein</fullName>
    </submittedName>
</protein>
<name>A0A545T8R9_9GAMM</name>
<dbReference type="InterPro" id="IPR013078">
    <property type="entry name" value="His_Pase_superF_clade-1"/>
</dbReference>
<keyword evidence="1" id="KW-0732">Signal</keyword>
<dbReference type="GO" id="GO:0016791">
    <property type="term" value="F:phosphatase activity"/>
    <property type="evidence" value="ECO:0007669"/>
    <property type="project" value="TreeGrafter"/>
</dbReference>
<evidence type="ECO:0000313" key="3">
    <source>
        <dbReference type="Proteomes" id="UP000317839"/>
    </source>
</evidence>
<accession>A0A545T8R9</accession>
<dbReference type="InterPro" id="IPR050275">
    <property type="entry name" value="PGM_Phosphatase"/>
</dbReference>
<proteinExistence type="predicted"/>